<proteinExistence type="predicted"/>
<keyword evidence="1" id="KW-0479">Metal-binding</keyword>
<evidence type="ECO:0000256" key="1">
    <source>
        <dbReference type="PROSITE-ProRule" id="PRU00042"/>
    </source>
</evidence>
<accession>A0AAV4TS56</accession>
<dbReference type="InterPro" id="IPR036236">
    <property type="entry name" value="Znf_C2H2_sf"/>
</dbReference>
<organism evidence="3 4">
    <name type="scientific">Caerostris darwini</name>
    <dbReference type="NCBI Taxonomy" id="1538125"/>
    <lineage>
        <taxon>Eukaryota</taxon>
        <taxon>Metazoa</taxon>
        <taxon>Ecdysozoa</taxon>
        <taxon>Arthropoda</taxon>
        <taxon>Chelicerata</taxon>
        <taxon>Arachnida</taxon>
        <taxon>Araneae</taxon>
        <taxon>Araneomorphae</taxon>
        <taxon>Entelegynae</taxon>
        <taxon>Araneoidea</taxon>
        <taxon>Araneidae</taxon>
        <taxon>Caerostris</taxon>
    </lineage>
</organism>
<dbReference type="Gene3D" id="3.30.160.60">
    <property type="entry name" value="Classic Zinc Finger"/>
    <property type="match status" value="1"/>
</dbReference>
<dbReference type="InterPro" id="IPR013087">
    <property type="entry name" value="Znf_C2H2_type"/>
</dbReference>
<dbReference type="PROSITE" id="PS50157">
    <property type="entry name" value="ZINC_FINGER_C2H2_2"/>
    <property type="match status" value="1"/>
</dbReference>
<dbReference type="AlphaFoldDB" id="A0AAV4TS56"/>
<dbReference type="Proteomes" id="UP001054837">
    <property type="component" value="Unassembled WGS sequence"/>
</dbReference>
<keyword evidence="1" id="KW-0862">Zinc</keyword>
<evidence type="ECO:0000259" key="2">
    <source>
        <dbReference type="PROSITE" id="PS50157"/>
    </source>
</evidence>
<keyword evidence="4" id="KW-1185">Reference proteome</keyword>
<comment type="caution">
    <text evidence="3">The sequence shown here is derived from an EMBL/GenBank/DDBJ whole genome shotgun (WGS) entry which is preliminary data.</text>
</comment>
<evidence type="ECO:0000313" key="3">
    <source>
        <dbReference type="EMBL" id="GIY48281.1"/>
    </source>
</evidence>
<keyword evidence="1" id="KW-0863">Zinc-finger</keyword>
<dbReference type="GO" id="GO:0008270">
    <property type="term" value="F:zinc ion binding"/>
    <property type="evidence" value="ECO:0007669"/>
    <property type="project" value="UniProtKB-KW"/>
</dbReference>
<name>A0AAV4TS56_9ARAC</name>
<feature type="domain" description="C2H2-type" evidence="2">
    <location>
        <begin position="102"/>
        <end position="120"/>
    </location>
</feature>
<gene>
    <name evidence="3" type="ORF">CDAR_92671</name>
</gene>
<reference evidence="3 4" key="1">
    <citation type="submission" date="2021-06" db="EMBL/GenBank/DDBJ databases">
        <title>Caerostris darwini draft genome.</title>
        <authorList>
            <person name="Kono N."/>
            <person name="Arakawa K."/>
        </authorList>
    </citation>
    <scope>NUCLEOTIDE SEQUENCE [LARGE SCALE GENOMIC DNA]</scope>
</reference>
<sequence length="228" mass="25914">MVNQISYQSNESSQTECSGMSSHFTSNFIETDNSSRNQISQHYETYFRVFILANQNAQYNPMDTIPQTDSTGLIHSSKCPKAFQPADRLQTQDSSRREAKPYVCNFCSKVFSKHYNLTKHLTEKYFSKFKAVASCKEKTFTNNAISFQTPYRILLINKEAKKVQKYIGHRLVDEIGALLKVFIGILNRVKCIWATSTGNVKRSLALIFYGVACISFSPVRPALCSSRP</sequence>
<dbReference type="EMBL" id="BPLQ01010091">
    <property type="protein sequence ID" value="GIY48281.1"/>
    <property type="molecule type" value="Genomic_DNA"/>
</dbReference>
<dbReference type="SUPFAM" id="SSF57667">
    <property type="entry name" value="beta-beta-alpha zinc fingers"/>
    <property type="match status" value="1"/>
</dbReference>
<protein>
    <recommendedName>
        <fullName evidence="2">C2H2-type domain-containing protein</fullName>
    </recommendedName>
</protein>
<evidence type="ECO:0000313" key="4">
    <source>
        <dbReference type="Proteomes" id="UP001054837"/>
    </source>
</evidence>